<comment type="caution">
    <text evidence="2">The sequence shown here is derived from an EMBL/GenBank/DDBJ whole genome shotgun (WGS) entry which is preliminary data.</text>
</comment>
<dbReference type="Proteomes" id="UP001232163">
    <property type="component" value="Unassembled WGS sequence"/>
</dbReference>
<protein>
    <recommendedName>
        <fullName evidence="4">Secreted protein</fullName>
    </recommendedName>
</protein>
<keyword evidence="3" id="KW-1185">Reference proteome</keyword>
<feature type="chain" id="PRO_5047335666" description="Secreted protein" evidence="1">
    <location>
        <begin position="22"/>
        <end position="156"/>
    </location>
</feature>
<evidence type="ECO:0000313" key="2">
    <source>
        <dbReference type="EMBL" id="MDP9765628.1"/>
    </source>
</evidence>
<gene>
    <name evidence="2" type="ORF">QO006_003081</name>
</gene>
<sequence length="156" mass="16349">MSSVRAGVVLGAVLVLGGAGAQSNDAAMNAKIARLSGPLSARVVEVHQKLYAAATTGNAAPLRQNCAAWTADVKTFDPLFTPEYTAFLTPLNWATATRTYEWLTNVTHLAMDLKVVVGAVCGTNAPTRADLLSAYAVASNASALNRQMALQLQTTK</sequence>
<accession>A0ABT9MGC0</accession>
<reference evidence="2 3" key="1">
    <citation type="submission" date="2023-07" db="EMBL/GenBank/DDBJ databases">
        <title>Genomic Encyclopedia of Type Strains, Phase IV (KMG-IV): sequencing the most valuable type-strain genomes for metagenomic binning, comparative biology and taxonomic classification.</title>
        <authorList>
            <person name="Goeker M."/>
        </authorList>
    </citation>
    <scope>NUCLEOTIDE SEQUENCE [LARGE SCALE GENOMIC DNA]</scope>
    <source>
        <strain evidence="2 3">NIO-1023</strain>
    </source>
</reference>
<organism evidence="2 3">
    <name type="scientific">Deinococcus enclensis</name>
    <dbReference type="NCBI Taxonomy" id="1049582"/>
    <lineage>
        <taxon>Bacteria</taxon>
        <taxon>Thermotogati</taxon>
        <taxon>Deinococcota</taxon>
        <taxon>Deinococci</taxon>
        <taxon>Deinococcales</taxon>
        <taxon>Deinococcaceae</taxon>
        <taxon>Deinococcus</taxon>
    </lineage>
</organism>
<feature type="signal peptide" evidence="1">
    <location>
        <begin position="1"/>
        <end position="21"/>
    </location>
</feature>
<evidence type="ECO:0000256" key="1">
    <source>
        <dbReference type="SAM" id="SignalP"/>
    </source>
</evidence>
<keyword evidence="1" id="KW-0732">Signal</keyword>
<evidence type="ECO:0008006" key="4">
    <source>
        <dbReference type="Google" id="ProtNLM"/>
    </source>
</evidence>
<dbReference type="EMBL" id="JAURUR010000013">
    <property type="protein sequence ID" value="MDP9765628.1"/>
    <property type="molecule type" value="Genomic_DNA"/>
</dbReference>
<dbReference type="RefSeq" id="WP_307467902.1">
    <property type="nucleotide sequence ID" value="NZ_JAURUR010000013.1"/>
</dbReference>
<name>A0ABT9MGC0_9DEIO</name>
<evidence type="ECO:0000313" key="3">
    <source>
        <dbReference type="Proteomes" id="UP001232163"/>
    </source>
</evidence>
<proteinExistence type="predicted"/>